<feature type="transmembrane region" description="Helical" evidence="7">
    <location>
        <begin position="381"/>
        <end position="405"/>
    </location>
</feature>
<dbReference type="STRING" id="459349.CLOAM1734"/>
<dbReference type="GO" id="GO:0005886">
    <property type="term" value="C:plasma membrane"/>
    <property type="evidence" value="ECO:0007669"/>
    <property type="project" value="UniProtKB-SubCell"/>
</dbReference>
<dbReference type="Pfam" id="PF02687">
    <property type="entry name" value="FtsX"/>
    <property type="match status" value="1"/>
</dbReference>
<proteinExistence type="inferred from homology"/>
<keyword evidence="3 7" id="KW-0812">Transmembrane</keyword>
<reference evidence="10 11" key="1">
    <citation type="journal article" date="2008" name="J. Bacteriol.">
        <title>'Candidatus Cloacamonas acidaminovorans': genome sequence reconstruction provides a first glimpse of a new bacterial division.</title>
        <authorList>
            <person name="Pelletier E."/>
            <person name="Kreimeyer A."/>
            <person name="Bocs S."/>
            <person name="Rouy Z."/>
            <person name="Gyapay G."/>
            <person name="Chouari R."/>
            <person name="Riviere D."/>
            <person name="Ganesan A."/>
            <person name="Daegelen P."/>
            <person name="Sghir A."/>
            <person name="Cohen G.N."/>
            <person name="Medigue C."/>
            <person name="Weissenbach J."/>
            <person name="Le Paslier D."/>
        </authorList>
    </citation>
    <scope>NUCLEOTIDE SEQUENCE [LARGE SCALE GENOMIC DNA]</scope>
    <source>
        <strain evidence="11">Evry</strain>
    </source>
</reference>
<feature type="domain" description="ABC3 transporter permease C-terminal" evidence="8">
    <location>
        <begin position="302"/>
        <end position="415"/>
    </location>
</feature>
<organism evidence="10 11">
    <name type="scientific">Cloacimonas acidaminovorans (strain Evry)</name>
    <dbReference type="NCBI Taxonomy" id="459349"/>
    <lineage>
        <taxon>Bacteria</taxon>
        <taxon>Pseudomonadati</taxon>
        <taxon>Candidatus Cloacimonadota</taxon>
        <taxon>Candidatus Cloacimonadia</taxon>
        <taxon>Candidatus Cloacimonadales</taxon>
        <taxon>Candidatus Cloacimonadaceae</taxon>
        <taxon>Candidatus Cloacimonas</taxon>
    </lineage>
</organism>
<evidence type="ECO:0000256" key="7">
    <source>
        <dbReference type="SAM" id="Phobius"/>
    </source>
</evidence>
<feature type="transmembrane region" description="Helical" evidence="7">
    <location>
        <begin position="22"/>
        <end position="45"/>
    </location>
</feature>
<gene>
    <name evidence="10" type="ordered locus">CLOAM1734</name>
</gene>
<keyword evidence="4 7" id="KW-1133">Transmembrane helix</keyword>
<dbReference type="InterPro" id="IPR025857">
    <property type="entry name" value="MacB_PCD"/>
</dbReference>
<evidence type="ECO:0000256" key="2">
    <source>
        <dbReference type="ARBA" id="ARBA00022475"/>
    </source>
</evidence>
<evidence type="ECO:0000259" key="8">
    <source>
        <dbReference type="Pfam" id="PF02687"/>
    </source>
</evidence>
<dbReference type="KEGG" id="caci:CLOAM1734"/>
<evidence type="ECO:0000256" key="1">
    <source>
        <dbReference type="ARBA" id="ARBA00004651"/>
    </source>
</evidence>
<dbReference type="InterPro" id="IPR003838">
    <property type="entry name" value="ABC3_permease_C"/>
</dbReference>
<dbReference type="GO" id="GO:0022857">
    <property type="term" value="F:transmembrane transporter activity"/>
    <property type="evidence" value="ECO:0007669"/>
    <property type="project" value="TreeGrafter"/>
</dbReference>
<dbReference type="EMBL" id="CU466930">
    <property type="protein sequence ID" value="CAO81570.1"/>
    <property type="molecule type" value="Genomic_DNA"/>
</dbReference>
<dbReference type="PANTHER" id="PTHR30572">
    <property type="entry name" value="MEMBRANE COMPONENT OF TRANSPORTER-RELATED"/>
    <property type="match status" value="1"/>
</dbReference>
<evidence type="ECO:0000256" key="6">
    <source>
        <dbReference type="ARBA" id="ARBA00038076"/>
    </source>
</evidence>
<dbReference type="PANTHER" id="PTHR30572:SF4">
    <property type="entry name" value="ABC TRANSPORTER PERMEASE YTRF"/>
    <property type="match status" value="1"/>
</dbReference>
<name>B0VJB6_CLOAI</name>
<dbReference type="AlphaFoldDB" id="B0VJB6"/>
<feature type="domain" description="MacB-like periplasmic core" evidence="9">
    <location>
        <begin position="21"/>
        <end position="261"/>
    </location>
</feature>
<dbReference type="OrthoDB" id="9770036at2"/>
<comment type="subcellular location">
    <subcellularLocation>
        <location evidence="1">Cell membrane</location>
        <topology evidence="1">Multi-pass membrane protein</topology>
    </subcellularLocation>
</comment>
<accession>B0VJB6</accession>
<evidence type="ECO:0000256" key="3">
    <source>
        <dbReference type="ARBA" id="ARBA00022692"/>
    </source>
</evidence>
<evidence type="ECO:0000313" key="11">
    <source>
        <dbReference type="Proteomes" id="UP000002019"/>
    </source>
</evidence>
<dbReference type="RefSeq" id="WP_015425428.1">
    <property type="nucleotide sequence ID" value="NC_020449.1"/>
</dbReference>
<keyword evidence="5 7" id="KW-0472">Membrane</keyword>
<protein>
    <submittedName>
        <fullName evidence="10">ABC-type transport systems, involved in lipoprotein release, permease components</fullName>
    </submittedName>
</protein>
<keyword evidence="11" id="KW-1185">Reference proteome</keyword>
<comment type="similarity">
    <text evidence="6">Belongs to the ABC-4 integral membrane protein family.</text>
</comment>
<keyword evidence="10" id="KW-0449">Lipoprotein</keyword>
<sequence length="423" mass="47532">MNIKDGINSAFQSIFSHKLRSLLTLTGIVIGVLAVVTMFSSVYAIKALIKKNMEGMGWDNSIIIFPGSGNIDLETGKTRSKIRRAKQNVPPLNYDDYLALKENLNYKCIYGTISKQSLYRVGNKINNIILRATEVEFFQNKSYPISKGRYFNTYEAENNIPVAVLGYHFAEEYFKDKDPIGQVLVLGSQRFTIVGVLASDVLNTGNGMNFDPWQREWDLKAVYVPLKYGATYLSPARMIHQIYIQSNSSEDYTKLKNEARQILLARHNMYPNFQFMDIGDMILNITQEINKFMDKWNITLIAIASISLIVGGIGLFSTLLISIQERMTEIGIRKSIGATEQDIFFYFIFEALALAFIGAILGVVLAWILIVLIAKGINFPLYLPVQGVAVGIGFSLLVGFLSGIYPAWKATGIDPIQAIYYHE</sequence>
<evidence type="ECO:0000256" key="4">
    <source>
        <dbReference type="ARBA" id="ARBA00022989"/>
    </source>
</evidence>
<feature type="transmembrane region" description="Helical" evidence="7">
    <location>
        <begin position="298"/>
        <end position="323"/>
    </location>
</feature>
<evidence type="ECO:0000256" key="5">
    <source>
        <dbReference type="ARBA" id="ARBA00023136"/>
    </source>
</evidence>
<dbReference type="eggNOG" id="COG0577">
    <property type="taxonomic scope" value="Bacteria"/>
</dbReference>
<keyword evidence="2" id="KW-1003">Cell membrane</keyword>
<dbReference type="Proteomes" id="UP000002019">
    <property type="component" value="Chromosome"/>
</dbReference>
<dbReference type="Pfam" id="PF12704">
    <property type="entry name" value="MacB_PCD"/>
    <property type="match status" value="1"/>
</dbReference>
<evidence type="ECO:0000313" key="10">
    <source>
        <dbReference type="EMBL" id="CAO81570.1"/>
    </source>
</evidence>
<feature type="transmembrane region" description="Helical" evidence="7">
    <location>
        <begin position="343"/>
        <end position="374"/>
    </location>
</feature>
<dbReference type="InterPro" id="IPR050250">
    <property type="entry name" value="Macrolide_Exporter_MacB"/>
</dbReference>
<evidence type="ECO:0000259" key="9">
    <source>
        <dbReference type="Pfam" id="PF12704"/>
    </source>
</evidence>
<dbReference type="HOGENOM" id="CLU_000604_8_0_0"/>